<gene>
    <name evidence="1" type="ORF">M0R45_030998</name>
</gene>
<dbReference type="PANTHER" id="PTHR47150:SF5">
    <property type="entry name" value="OS07G0546750 PROTEIN"/>
    <property type="match status" value="1"/>
</dbReference>
<name>A0AAW1WF55_RUBAR</name>
<keyword evidence="2" id="KW-1185">Reference proteome</keyword>
<protein>
    <submittedName>
        <fullName evidence="1">Uncharacterized protein</fullName>
    </submittedName>
</protein>
<sequence>MARRSMTSRYLVDMYLHNDDELDEEYEESLLVGIEEERLANRSKKRCHRGSVMGHDVVPRDRIGGHERLYQDYFADSPTYGARLFRRRFRMSVVGAAGRQKRHEKSKKLLSL</sequence>
<evidence type="ECO:0000313" key="1">
    <source>
        <dbReference type="EMBL" id="KAK9922536.1"/>
    </source>
</evidence>
<proteinExistence type="predicted"/>
<dbReference type="Proteomes" id="UP001457282">
    <property type="component" value="Unassembled WGS sequence"/>
</dbReference>
<evidence type="ECO:0000313" key="2">
    <source>
        <dbReference type="Proteomes" id="UP001457282"/>
    </source>
</evidence>
<organism evidence="1 2">
    <name type="scientific">Rubus argutus</name>
    <name type="common">Southern blackberry</name>
    <dbReference type="NCBI Taxonomy" id="59490"/>
    <lineage>
        <taxon>Eukaryota</taxon>
        <taxon>Viridiplantae</taxon>
        <taxon>Streptophyta</taxon>
        <taxon>Embryophyta</taxon>
        <taxon>Tracheophyta</taxon>
        <taxon>Spermatophyta</taxon>
        <taxon>Magnoliopsida</taxon>
        <taxon>eudicotyledons</taxon>
        <taxon>Gunneridae</taxon>
        <taxon>Pentapetalae</taxon>
        <taxon>rosids</taxon>
        <taxon>fabids</taxon>
        <taxon>Rosales</taxon>
        <taxon>Rosaceae</taxon>
        <taxon>Rosoideae</taxon>
        <taxon>Rosoideae incertae sedis</taxon>
        <taxon>Rubus</taxon>
    </lineage>
</organism>
<comment type="caution">
    <text evidence="1">The sequence shown here is derived from an EMBL/GenBank/DDBJ whole genome shotgun (WGS) entry which is preliminary data.</text>
</comment>
<dbReference type="PANTHER" id="PTHR47150">
    <property type="entry name" value="OS12G0169200 PROTEIN"/>
    <property type="match status" value="1"/>
</dbReference>
<dbReference type="EMBL" id="JBEDUW010000006">
    <property type="protein sequence ID" value="KAK9922536.1"/>
    <property type="molecule type" value="Genomic_DNA"/>
</dbReference>
<accession>A0AAW1WF55</accession>
<dbReference type="AlphaFoldDB" id="A0AAW1WF55"/>
<reference evidence="1 2" key="1">
    <citation type="journal article" date="2023" name="G3 (Bethesda)">
        <title>A chromosome-length genome assembly and annotation of blackberry (Rubus argutus, cv. 'Hillquist').</title>
        <authorList>
            <person name="Bruna T."/>
            <person name="Aryal R."/>
            <person name="Dudchenko O."/>
            <person name="Sargent D.J."/>
            <person name="Mead D."/>
            <person name="Buti M."/>
            <person name="Cavallini A."/>
            <person name="Hytonen T."/>
            <person name="Andres J."/>
            <person name="Pham M."/>
            <person name="Weisz D."/>
            <person name="Mascagni F."/>
            <person name="Usai G."/>
            <person name="Natali L."/>
            <person name="Bassil N."/>
            <person name="Fernandez G.E."/>
            <person name="Lomsadze A."/>
            <person name="Armour M."/>
            <person name="Olukolu B."/>
            <person name="Poorten T."/>
            <person name="Britton C."/>
            <person name="Davik J."/>
            <person name="Ashrafi H."/>
            <person name="Aiden E.L."/>
            <person name="Borodovsky M."/>
            <person name="Worthington M."/>
        </authorList>
    </citation>
    <scope>NUCLEOTIDE SEQUENCE [LARGE SCALE GENOMIC DNA]</scope>
    <source>
        <strain evidence="1">PI 553951</strain>
    </source>
</reference>